<feature type="transmembrane region" description="Helical" evidence="6">
    <location>
        <begin position="266"/>
        <end position="288"/>
    </location>
</feature>
<protein>
    <submittedName>
        <fullName evidence="9">Transmembrane receptor protein</fullName>
    </submittedName>
</protein>
<dbReference type="PANTHER" id="PTHR21229:SF1">
    <property type="entry name" value="GH17801P"/>
    <property type="match status" value="1"/>
</dbReference>
<dbReference type="GO" id="GO:0005794">
    <property type="term" value="C:Golgi apparatus"/>
    <property type="evidence" value="ECO:0007669"/>
    <property type="project" value="TreeGrafter"/>
</dbReference>
<accession>A0AAX4P1H4</accession>
<keyword evidence="9" id="KW-0675">Receptor</keyword>
<sequence>MKCLAFWGVWLVAALGALHRADAAVHSYNREPFQPYLDALVYGGAKEGIRGTRINSNETKEIIERWVEHPASGMSMHSTDGLSYIRFENLKFIRSKEVAQKYKKDKYKKKKTGLVQILIFEVTNLYDVGHFDPDSKKHTLCCTKELSKTIGCDRNSIILQTDDEEQTWPKLFDVNFKEAQEVAHMQDMVIEIEDTGLYNLWFLSCDPEFQGTKLLVSGSSVWKNPTGFLPGMMLPMIPLYGVLCLLYLCLGFVWVVVLFRNFKDVIMLQIYISVVILLSMLETSLWYFDYVNFNNTGTRPAAITIWAVLFGALRKVISKVVLLLVCMGYGVVKPTLGQDKQKIIWLTTAYLGATLLLDMLSNVGTVDDISDFGRVTILVPVAALDGLIIVWVFSSLTKLINKLSSRNQMVKLSMYRSLYKALLFTAGVSVTWMLYEMYFRVADASNIQWKSEWISTCFWKSMTLFLTVVVCFLWAPNKISARFAYSEQLDGEANLELCEKTNEHRKEVFSLDDSDEDEEGKLE</sequence>
<dbReference type="GO" id="GO:0016020">
    <property type="term" value="C:membrane"/>
    <property type="evidence" value="ECO:0007669"/>
    <property type="project" value="UniProtKB-SubCell"/>
</dbReference>
<reference evidence="9 10" key="1">
    <citation type="submission" date="2024-03" db="EMBL/GenBank/DDBJ databases">
        <title>Complete genome sequence of the green alga Chloropicon roscoffensis RCC1871.</title>
        <authorList>
            <person name="Lemieux C."/>
            <person name="Pombert J.-F."/>
            <person name="Otis C."/>
            <person name="Turmel M."/>
        </authorList>
    </citation>
    <scope>NUCLEOTIDE SEQUENCE [LARGE SCALE GENOMIC DNA]</scope>
    <source>
        <strain evidence="9 10">RCC1871</strain>
    </source>
</reference>
<organism evidence="9 10">
    <name type="scientific">Chloropicon roscoffensis</name>
    <dbReference type="NCBI Taxonomy" id="1461544"/>
    <lineage>
        <taxon>Eukaryota</taxon>
        <taxon>Viridiplantae</taxon>
        <taxon>Chlorophyta</taxon>
        <taxon>Chloropicophyceae</taxon>
        <taxon>Chloropicales</taxon>
        <taxon>Chloropicaceae</taxon>
        <taxon>Chloropicon</taxon>
    </lineage>
</organism>
<feature type="transmembrane region" description="Helical" evidence="6">
    <location>
        <begin position="375"/>
        <end position="396"/>
    </location>
</feature>
<dbReference type="PANTHER" id="PTHR21229">
    <property type="entry name" value="LUNG SEVEN TRANSMEMBRANE RECEPTOR"/>
    <property type="match status" value="1"/>
</dbReference>
<evidence type="ECO:0000256" key="2">
    <source>
        <dbReference type="ARBA" id="ARBA00022692"/>
    </source>
</evidence>
<evidence type="ECO:0000256" key="4">
    <source>
        <dbReference type="ARBA" id="ARBA00022989"/>
    </source>
</evidence>
<keyword evidence="3 7" id="KW-0732">Signal</keyword>
<feature type="transmembrane region" description="Helical" evidence="6">
    <location>
        <begin position="239"/>
        <end position="259"/>
    </location>
</feature>
<evidence type="ECO:0000259" key="8">
    <source>
        <dbReference type="Pfam" id="PF06814"/>
    </source>
</evidence>
<evidence type="ECO:0000313" key="9">
    <source>
        <dbReference type="EMBL" id="WZN59891.1"/>
    </source>
</evidence>
<evidence type="ECO:0000256" key="5">
    <source>
        <dbReference type="ARBA" id="ARBA00023136"/>
    </source>
</evidence>
<dbReference type="InterPro" id="IPR053937">
    <property type="entry name" value="GOST_TM"/>
</dbReference>
<comment type="subcellular location">
    <subcellularLocation>
        <location evidence="1">Membrane</location>
        <topology evidence="1">Multi-pass membrane protein</topology>
    </subcellularLocation>
</comment>
<dbReference type="EMBL" id="CP151502">
    <property type="protein sequence ID" value="WZN59891.1"/>
    <property type="molecule type" value="Genomic_DNA"/>
</dbReference>
<feature type="transmembrane region" description="Helical" evidence="6">
    <location>
        <begin position="303"/>
        <end position="331"/>
    </location>
</feature>
<evidence type="ECO:0000256" key="3">
    <source>
        <dbReference type="ARBA" id="ARBA00022729"/>
    </source>
</evidence>
<evidence type="ECO:0000256" key="6">
    <source>
        <dbReference type="SAM" id="Phobius"/>
    </source>
</evidence>
<evidence type="ECO:0000313" key="10">
    <source>
        <dbReference type="Proteomes" id="UP001472866"/>
    </source>
</evidence>
<proteinExistence type="predicted"/>
<feature type="signal peptide" evidence="7">
    <location>
        <begin position="1"/>
        <end position="23"/>
    </location>
</feature>
<dbReference type="InterPro" id="IPR009637">
    <property type="entry name" value="GPR107/GPR108-like"/>
</dbReference>
<feature type="transmembrane region" description="Helical" evidence="6">
    <location>
        <begin position="417"/>
        <end position="438"/>
    </location>
</feature>
<feature type="transmembrane region" description="Helical" evidence="6">
    <location>
        <begin position="343"/>
        <end position="363"/>
    </location>
</feature>
<feature type="chain" id="PRO_5044027940" evidence="7">
    <location>
        <begin position="24"/>
        <end position="523"/>
    </location>
</feature>
<dbReference type="AlphaFoldDB" id="A0AAX4P1H4"/>
<evidence type="ECO:0000256" key="7">
    <source>
        <dbReference type="SAM" id="SignalP"/>
    </source>
</evidence>
<name>A0AAX4P1H4_9CHLO</name>
<keyword evidence="10" id="KW-1185">Reference proteome</keyword>
<feature type="transmembrane region" description="Helical" evidence="6">
    <location>
        <begin position="458"/>
        <end position="475"/>
    </location>
</feature>
<dbReference type="Proteomes" id="UP001472866">
    <property type="component" value="Chromosome 02"/>
</dbReference>
<keyword evidence="5 6" id="KW-0472">Membrane</keyword>
<dbReference type="Pfam" id="PF06814">
    <property type="entry name" value="GOST_TM"/>
    <property type="match status" value="1"/>
</dbReference>
<keyword evidence="4 6" id="KW-1133">Transmembrane helix</keyword>
<keyword evidence="2 6" id="KW-0812">Transmembrane</keyword>
<evidence type="ECO:0000256" key="1">
    <source>
        <dbReference type="ARBA" id="ARBA00004141"/>
    </source>
</evidence>
<gene>
    <name evidence="9" type="ORF">HKI87_02g14190</name>
</gene>
<feature type="domain" description="GOST seven transmembrane" evidence="8">
    <location>
        <begin position="235"/>
        <end position="478"/>
    </location>
</feature>